<accession>A0A0L8AL83</accession>
<proteinExistence type="predicted"/>
<evidence type="ECO:0000256" key="1">
    <source>
        <dbReference type="SAM" id="SignalP"/>
    </source>
</evidence>
<dbReference type="PROSITE" id="PS51257">
    <property type="entry name" value="PROKAR_LIPOPROTEIN"/>
    <property type="match status" value="1"/>
</dbReference>
<reference evidence="3" key="1">
    <citation type="submission" date="2014-11" db="EMBL/GenBank/DDBJ databases">
        <title>Genome sequencing of Roseivirga sp. D-25.</title>
        <authorList>
            <person name="Selvaratnam C."/>
            <person name="Thevarajoo S."/>
            <person name="Goh K.M."/>
            <person name="Eee R."/>
            <person name="Chan K.-G."/>
            <person name="Chong C.S."/>
        </authorList>
    </citation>
    <scope>NUCLEOTIDE SEQUENCE [LARGE SCALE GENOMIC DNA]</scope>
    <source>
        <strain evidence="3">D-25</strain>
    </source>
</reference>
<gene>
    <name evidence="2" type="ORF">OB69_09320</name>
</gene>
<dbReference type="AlphaFoldDB" id="A0A0L8AL83"/>
<protein>
    <submittedName>
        <fullName evidence="2">Uncharacterized protein</fullName>
    </submittedName>
</protein>
<feature type="signal peptide" evidence="1">
    <location>
        <begin position="1"/>
        <end position="20"/>
    </location>
</feature>
<keyword evidence="3" id="KW-1185">Reference proteome</keyword>
<dbReference type="EMBL" id="JSVA01000009">
    <property type="protein sequence ID" value="KOF03011.1"/>
    <property type="molecule type" value="Genomic_DNA"/>
</dbReference>
<sequence>MKTFLHSLLALLVLTIVSCATGKNALEKGNYETALDRAINRLQSNPDNKKSQDVLIEGYRLASNYHMDYIRMLAVNNDPNKWEATYYQYKQLNSYYRQIQRCPACLSLVMPKSYISEESEAARKAAEYQIELGNNALATNTIEGGRRAFKHFNFALNFDRNVPNIDSLLTDARNMGTVRVLIEPIPIHSRSLELTNEYFENRVIEYLDRFSQGRFVQFFTVDEAEQIDLQPDQIVSMQFDDFVLGQTLIESKTKEVKRDSVVVGQFTDDKGVKHDVYNTVKAELTINRKTLSSQGVMNFEIRDAYTNRILTNRKLPNQDVWVHEWASFNGDSRALTRDEIEMSKLKELPPPPPQTLFIGFVDRIYDQIIGSISNFYRDSEI</sequence>
<name>A0A0L8AL83_9BACT</name>
<evidence type="ECO:0000313" key="3">
    <source>
        <dbReference type="Proteomes" id="UP000036908"/>
    </source>
</evidence>
<comment type="caution">
    <text evidence="2">The sequence shown here is derived from an EMBL/GenBank/DDBJ whole genome shotgun (WGS) entry which is preliminary data.</text>
</comment>
<organism evidence="2 3">
    <name type="scientific">Roseivirga seohaensis subsp. aquiponti</name>
    <dbReference type="NCBI Taxonomy" id="1566026"/>
    <lineage>
        <taxon>Bacteria</taxon>
        <taxon>Pseudomonadati</taxon>
        <taxon>Bacteroidota</taxon>
        <taxon>Cytophagia</taxon>
        <taxon>Cytophagales</taxon>
        <taxon>Roseivirgaceae</taxon>
        <taxon>Roseivirga</taxon>
    </lineage>
</organism>
<feature type="chain" id="PRO_5005580389" evidence="1">
    <location>
        <begin position="21"/>
        <end position="381"/>
    </location>
</feature>
<keyword evidence="1" id="KW-0732">Signal</keyword>
<evidence type="ECO:0000313" key="2">
    <source>
        <dbReference type="EMBL" id="KOF03011.1"/>
    </source>
</evidence>
<dbReference type="OrthoDB" id="1489643at2"/>
<dbReference type="PATRIC" id="fig|1566026.4.peg.3700"/>
<dbReference type="Proteomes" id="UP000036908">
    <property type="component" value="Unassembled WGS sequence"/>
</dbReference>
<dbReference type="RefSeq" id="WP_053223446.1">
    <property type="nucleotide sequence ID" value="NZ_JSVA01000009.1"/>
</dbReference>